<dbReference type="PANTHER" id="PTHR43302">
    <property type="entry name" value="TRANSPORTER ARSB-RELATED"/>
    <property type="match status" value="1"/>
</dbReference>
<feature type="transmembrane region" description="Helical" evidence="8">
    <location>
        <begin position="65"/>
        <end position="84"/>
    </location>
</feature>
<protein>
    <recommendedName>
        <fullName evidence="9">Citrate transporter-like domain-containing protein</fullName>
    </recommendedName>
</protein>
<dbReference type="Pfam" id="PF03600">
    <property type="entry name" value="CitMHS"/>
    <property type="match status" value="1"/>
</dbReference>
<dbReference type="AlphaFoldDB" id="A0A0G4J8A7"/>
<organism evidence="10 12">
    <name type="scientific">Plasmodiophora brassicae</name>
    <name type="common">Clubroot disease agent</name>
    <dbReference type="NCBI Taxonomy" id="37360"/>
    <lineage>
        <taxon>Eukaryota</taxon>
        <taxon>Sar</taxon>
        <taxon>Rhizaria</taxon>
        <taxon>Endomyxa</taxon>
        <taxon>Phytomyxea</taxon>
        <taxon>Plasmodiophorida</taxon>
        <taxon>Plasmodiophoridae</taxon>
        <taxon>Plasmodiophora</taxon>
    </lineage>
</organism>
<sequence>MQPAVANVVLCLLAAGFTIVMTLRPAKKLHLNMATAPVISVALLLATGAVTLDNVVHAIVGDAMLAPYTVIILFLSLAYVCMSLNETGVLHTISRAVIDSAGTSYMRLFASVFVLCSLLTVFTSNDIVILTVTPIICHLCERKALDPGPLLFAQFLSTNTASAALLISNPTNIIIGVAFGLDFNSYIRVMIIPAMIATGTLFVFLVLYVRRDFRYQQHLLAQEDAPPRPFEDCHRPQHDRSITVVAVVVFLSTLLALVLSPWCQLDLWVICLVAAVVMVVADAVYVRRLSRVQAICKQLPWSIVPFVSGMFVIVGGLEANGFSKSAATALGTMFANANVFSATLVAMVVSVLACNLINNQPMSILAVSIMKQNEFRAALPDRLWSATVFAAIAGSNFGANLSMVGSLAGVMWTGMLRDQFKVVGAVTHLKMAAIGVFCMVPVVLMMSAAISFVV</sequence>
<dbReference type="Proteomes" id="UP000290189">
    <property type="component" value="Unassembled WGS sequence"/>
</dbReference>
<evidence type="ECO:0000256" key="2">
    <source>
        <dbReference type="ARBA" id="ARBA00009843"/>
    </source>
</evidence>
<feature type="transmembrane region" description="Helical" evidence="8">
    <location>
        <begin position="432"/>
        <end position="453"/>
    </location>
</feature>
<feature type="transmembrane region" description="Helical" evidence="8">
    <location>
        <begin position="383"/>
        <end position="412"/>
    </location>
</feature>
<dbReference type="PANTHER" id="PTHR43302:SF5">
    <property type="entry name" value="TRANSPORTER ARSB-RELATED"/>
    <property type="match status" value="1"/>
</dbReference>
<feature type="transmembrane region" description="Helical" evidence="8">
    <location>
        <begin position="6"/>
        <end position="26"/>
    </location>
</feature>
<dbReference type="Proteomes" id="UP000039324">
    <property type="component" value="Unassembled WGS sequence"/>
</dbReference>
<feature type="transmembrane region" description="Helical" evidence="8">
    <location>
        <begin position="337"/>
        <end position="357"/>
    </location>
</feature>
<evidence type="ECO:0000313" key="11">
    <source>
        <dbReference type="EMBL" id="SPQ99691.1"/>
    </source>
</evidence>
<name>A0A0G4J8A7_PLABS</name>
<evidence type="ECO:0000256" key="7">
    <source>
        <dbReference type="ARBA" id="ARBA00023136"/>
    </source>
</evidence>
<keyword evidence="3" id="KW-0813">Transport</keyword>
<reference evidence="10 12" key="1">
    <citation type="submission" date="2015-02" db="EMBL/GenBank/DDBJ databases">
        <authorList>
            <person name="Chooi Y.-H."/>
        </authorList>
    </citation>
    <scope>NUCLEOTIDE SEQUENCE [LARGE SCALE GENOMIC DNA]</scope>
    <source>
        <strain evidence="10">E3</strain>
    </source>
</reference>
<evidence type="ECO:0000259" key="9">
    <source>
        <dbReference type="Pfam" id="PF03600"/>
    </source>
</evidence>
<keyword evidence="5 8" id="KW-0812">Transmembrane</keyword>
<evidence type="ECO:0000256" key="6">
    <source>
        <dbReference type="ARBA" id="ARBA00022989"/>
    </source>
</evidence>
<keyword evidence="4" id="KW-1003">Cell membrane</keyword>
<comment type="similarity">
    <text evidence="2">Belongs to the CitM (TC 2.A.11) transporter family.</text>
</comment>
<feature type="transmembrane region" description="Helical" evidence="8">
    <location>
        <begin position="105"/>
        <end position="124"/>
    </location>
</feature>
<evidence type="ECO:0000256" key="5">
    <source>
        <dbReference type="ARBA" id="ARBA00022692"/>
    </source>
</evidence>
<evidence type="ECO:0000256" key="1">
    <source>
        <dbReference type="ARBA" id="ARBA00004651"/>
    </source>
</evidence>
<comment type="subcellular location">
    <subcellularLocation>
        <location evidence="1">Cell membrane</location>
        <topology evidence="1">Multi-pass membrane protein</topology>
    </subcellularLocation>
</comment>
<evidence type="ECO:0000256" key="3">
    <source>
        <dbReference type="ARBA" id="ARBA00022448"/>
    </source>
</evidence>
<dbReference type="OrthoDB" id="442352at2759"/>
<dbReference type="EMBL" id="CDSF01000155">
    <property type="protein sequence ID" value="CEP03732.1"/>
    <property type="molecule type" value="Genomic_DNA"/>
</dbReference>
<reference evidence="11 13" key="2">
    <citation type="submission" date="2018-03" db="EMBL/GenBank/DDBJ databases">
        <authorList>
            <person name="Fogelqvist J."/>
        </authorList>
    </citation>
    <scope>NUCLEOTIDE SEQUENCE [LARGE SCALE GENOMIC DNA]</scope>
</reference>
<feature type="transmembrane region" description="Helical" evidence="8">
    <location>
        <begin position="38"/>
        <end position="59"/>
    </location>
</feature>
<dbReference type="OMA" id="EAGFFAW"/>
<dbReference type="STRING" id="37360.A0A0G4J8A7"/>
<evidence type="ECO:0000313" key="13">
    <source>
        <dbReference type="Proteomes" id="UP000290189"/>
    </source>
</evidence>
<dbReference type="InterPro" id="IPR004680">
    <property type="entry name" value="Cit_transptr-like_dom"/>
</dbReference>
<dbReference type="PRINTS" id="PR00758">
    <property type="entry name" value="ARSENICPUMP"/>
</dbReference>
<evidence type="ECO:0000313" key="10">
    <source>
        <dbReference type="EMBL" id="CEP03732.1"/>
    </source>
</evidence>
<proteinExistence type="inferred from homology"/>
<keyword evidence="11" id="KW-0496">Mitochondrion</keyword>
<feature type="domain" description="Citrate transporter-like" evidence="9">
    <location>
        <begin position="35"/>
        <end position="372"/>
    </location>
</feature>
<dbReference type="GO" id="GO:0005886">
    <property type="term" value="C:plasma membrane"/>
    <property type="evidence" value="ECO:0007669"/>
    <property type="project" value="UniProtKB-SubCell"/>
</dbReference>
<dbReference type="EMBL" id="OVEO01000012">
    <property type="protein sequence ID" value="SPQ99691.1"/>
    <property type="molecule type" value="Genomic_DNA"/>
</dbReference>
<keyword evidence="6 8" id="KW-1133">Transmembrane helix</keyword>
<feature type="transmembrane region" description="Helical" evidence="8">
    <location>
        <begin position="267"/>
        <end position="286"/>
    </location>
</feature>
<evidence type="ECO:0000256" key="4">
    <source>
        <dbReference type="ARBA" id="ARBA00022475"/>
    </source>
</evidence>
<geneLocation type="mitochondrion" evidence="11"/>
<gene>
    <name evidence="10" type="ORF">PBRA_003339</name>
    <name evidence="11" type="ORF">PLBR_LOCUS6906</name>
</gene>
<feature type="transmembrane region" description="Helical" evidence="8">
    <location>
        <begin position="242"/>
        <end position="261"/>
    </location>
</feature>
<dbReference type="InterPro" id="IPR000802">
    <property type="entry name" value="Arsenical_pump_ArsB"/>
</dbReference>
<evidence type="ECO:0000313" key="12">
    <source>
        <dbReference type="Proteomes" id="UP000039324"/>
    </source>
</evidence>
<accession>A0A0G4J8A7</accession>
<keyword evidence="12" id="KW-1185">Reference proteome</keyword>
<dbReference type="GO" id="GO:0015105">
    <property type="term" value="F:arsenite transmembrane transporter activity"/>
    <property type="evidence" value="ECO:0007669"/>
    <property type="project" value="InterPro"/>
</dbReference>
<feature type="transmembrane region" description="Helical" evidence="8">
    <location>
        <begin position="186"/>
        <end position="209"/>
    </location>
</feature>
<feature type="transmembrane region" description="Helical" evidence="8">
    <location>
        <begin position="298"/>
        <end position="317"/>
    </location>
</feature>
<evidence type="ECO:0000256" key="8">
    <source>
        <dbReference type="SAM" id="Phobius"/>
    </source>
</evidence>
<keyword evidence="7 8" id="KW-0472">Membrane</keyword>